<dbReference type="PANTHER" id="PTHR37422:SF17">
    <property type="entry name" value="O-ANTIGEN LIGASE"/>
    <property type="match status" value="1"/>
</dbReference>
<feature type="transmembrane region" description="Helical" evidence="6">
    <location>
        <begin position="146"/>
        <end position="170"/>
    </location>
</feature>
<dbReference type="EMBL" id="JAMXLX010000008">
    <property type="protein sequence ID" value="MCO5959284.1"/>
    <property type="molecule type" value="Genomic_DNA"/>
</dbReference>
<evidence type="ECO:0000259" key="7">
    <source>
        <dbReference type="Pfam" id="PF04932"/>
    </source>
</evidence>
<proteinExistence type="predicted"/>
<feature type="transmembrane region" description="Helical" evidence="6">
    <location>
        <begin position="218"/>
        <end position="242"/>
    </location>
</feature>
<feature type="transmembrane region" description="Helical" evidence="6">
    <location>
        <begin position="304"/>
        <end position="323"/>
    </location>
</feature>
<evidence type="ECO:0000313" key="9">
    <source>
        <dbReference type="Proteomes" id="UP001155380"/>
    </source>
</evidence>
<evidence type="ECO:0000256" key="3">
    <source>
        <dbReference type="ARBA" id="ARBA00022989"/>
    </source>
</evidence>
<evidence type="ECO:0000256" key="5">
    <source>
        <dbReference type="SAM" id="MobiDB-lite"/>
    </source>
</evidence>
<sequence>MLFRYALTFFILFVGVGVDNFVHIDSNPVEKSMLFGLGMLFLFTRKVRWDVLILIVLMLLMTLISAFLSSYYNLSFNRYVRSVFSLSATFLLLAGTPTEKDRNTMIRLLTALPIIMVVMGSIYEVVGIRTLFYVDFLGAPRLQGSSIPAGLGTAGYLGSVAAMLGAAFLNKKIYLPLAFVNLIILVLSAARMPLALSVAICGYVYFVMVNRSFLMRAASVGAVIPAAAGFVLLFGESILTRFGSESLSGRDLIWDALQRVADAYPYFGIGLGHQILVIPGDVAFLAQTMAAHNEYLRVTVETGYVGATVIFALIALMCVAIWLRPATGRNFAFVLMCVSFFVYCRTDNAISSTTTPFMLALASFVFSARLTRTSSQAKEKRQNNWERTSKLASTPGNEKWNESYHI</sequence>
<dbReference type="AlphaFoldDB" id="A0AAJ1F9F7"/>
<dbReference type="PANTHER" id="PTHR37422">
    <property type="entry name" value="TEICHURONIC ACID BIOSYNTHESIS PROTEIN TUAE"/>
    <property type="match status" value="1"/>
</dbReference>
<gene>
    <name evidence="8" type="ORF">NBH21_21110</name>
</gene>
<name>A0AAJ1F9F7_9HYPH</name>
<dbReference type="Proteomes" id="UP001155380">
    <property type="component" value="Unassembled WGS sequence"/>
</dbReference>
<evidence type="ECO:0000256" key="1">
    <source>
        <dbReference type="ARBA" id="ARBA00004141"/>
    </source>
</evidence>
<keyword evidence="8" id="KW-0436">Ligase</keyword>
<evidence type="ECO:0000313" key="8">
    <source>
        <dbReference type="EMBL" id="MCO5959284.1"/>
    </source>
</evidence>
<dbReference type="RefSeq" id="WP_250914904.1">
    <property type="nucleotide sequence ID" value="NZ_JAMXLX010000008.1"/>
</dbReference>
<keyword evidence="2 6" id="KW-0812">Transmembrane</keyword>
<feature type="transmembrane region" description="Helical" evidence="6">
    <location>
        <begin position="263"/>
        <end position="284"/>
    </location>
</feature>
<dbReference type="Pfam" id="PF04932">
    <property type="entry name" value="Wzy_C"/>
    <property type="match status" value="1"/>
</dbReference>
<protein>
    <submittedName>
        <fullName evidence="8">O-antigen ligase family protein</fullName>
    </submittedName>
</protein>
<feature type="transmembrane region" description="Helical" evidence="6">
    <location>
        <begin position="182"/>
        <end position="206"/>
    </location>
</feature>
<dbReference type="InterPro" id="IPR051533">
    <property type="entry name" value="WaaL-like"/>
</dbReference>
<keyword evidence="3 6" id="KW-1133">Transmembrane helix</keyword>
<feature type="transmembrane region" description="Helical" evidence="6">
    <location>
        <begin position="354"/>
        <end position="371"/>
    </location>
</feature>
<keyword evidence="4 6" id="KW-0472">Membrane</keyword>
<evidence type="ECO:0000256" key="4">
    <source>
        <dbReference type="ARBA" id="ARBA00023136"/>
    </source>
</evidence>
<comment type="caution">
    <text evidence="8">The sequence shown here is derived from an EMBL/GenBank/DDBJ whole genome shotgun (WGS) entry which is preliminary data.</text>
</comment>
<dbReference type="InterPro" id="IPR007016">
    <property type="entry name" value="O-antigen_ligase-rel_domated"/>
</dbReference>
<feature type="region of interest" description="Disordered" evidence="5">
    <location>
        <begin position="377"/>
        <end position="406"/>
    </location>
</feature>
<reference evidence="8" key="1">
    <citation type="submission" date="2022-06" db="EMBL/GenBank/DDBJ databases">
        <authorList>
            <person name="Sun Q."/>
        </authorList>
    </citation>
    <scope>NUCLEOTIDE SEQUENCE</scope>
    <source>
        <strain evidence="8">S101</strain>
    </source>
</reference>
<evidence type="ECO:0000256" key="2">
    <source>
        <dbReference type="ARBA" id="ARBA00022692"/>
    </source>
</evidence>
<feature type="compositionally biased region" description="Basic and acidic residues" evidence="5">
    <location>
        <begin position="377"/>
        <end position="389"/>
    </location>
</feature>
<feature type="transmembrane region" description="Helical" evidence="6">
    <location>
        <begin position="78"/>
        <end position="96"/>
    </location>
</feature>
<evidence type="ECO:0000256" key="6">
    <source>
        <dbReference type="SAM" id="Phobius"/>
    </source>
</evidence>
<feature type="transmembrane region" description="Helical" evidence="6">
    <location>
        <begin position="108"/>
        <end position="126"/>
    </location>
</feature>
<dbReference type="GO" id="GO:0016020">
    <property type="term" value="C:membrane"/>
    <property type="evidence" value="ECO:0007669"/>
    <property type="project" value="UniProtKB-SubCell"/>
</dbReference>
<feature type="transmembrane region" description="Helical" evidence="6">
    <location>
        <begin position="51"/>
        <end position="72"/>
    </location>
</feature>
<organism evidence="8 9">
    <name type="scientific">Ciceribacter sichuanensis</name>
    <dbReference type="NCBI Taxonomy" id="2949647"/>
    <lineage>
        <taxon>Bacteria</taxon>
        <taxon>Pseudomonadati</taxon>
        <taxon>Pseudomonadota</taxon>
        <taxon>Alphaproteobacteria</taxon>
        <taxon>Hyphomicrobiales</taxon>
        <taxon>Rhizobiaceae</taxon>
        <taxon>Ciceribacter</taxon>
    </lineage>
</organism>
<feature type="domain" description="O-antigen ligase-related" evidence="7">
    <location>
        <begin position="178"/>
        <end position="310"/>
    </location>
</feature>
<accession>A0AAJ1F9F7</accession>
<dbReference type="GO" id="GO:0016874">
    <property type="term" value="F:ligase activity"/>
    <property type="evidence" value="ECO:0007669"/>
    <property type="project" value="UniProtKB-KW"/>
</dbReference>
<comment type="subcellular location">
    <subcellularLocation>
        <location evidence="1">Membrane</location>
        <topology evidence="1">Multi-pass membrane protein</topology>
    </subcellularLocation>
</comment>